<dbReference type="SUPFAM" id="SSF53649">
    <property type="entry name" value="Alkaline phosphatase-like"/>
    <property type="match status" value="1"/>
</dbReference>
<dbReference type="GO" id="GO:0046872">
    <property type="term" value="F:metal ion binding"/>
    <property type="evidence" value="ECO:0007669"/>
    <property type="project" value="UniProtKB-KW"/>
</dbReference>
<dbReference type="PANTHER" id="PTHR45953">
    <property type="entry name" value="IDURONATE 2-SULFATASE"/>
    <property type="match status" value="1"/>
</dbReference>
<evidence type="ECO:0000256" key="2">
    <source>
        <dbReference type="ARBA" id="ARBA00022801"/>
    </source>
</evidence>
<evidence type="ECO:0000256" key="3">
    <source>
        <dbReference type="SAM" id="MobiDB-lite"/>
    </source>
</evidence>
<evidence type="ECO:0000259" key="4">
    <source>
        <dbReference type="Pfam" id="PF00884"/>
    </source>
</evidence>
<organism evidence="5 6">
    <name type="scientific">Paenibacillus piri</name>
    <dbReference type="NCBI Taxonomy" id="2547395"/>
    <lineage>
        <taxon>Bacteria</taxon>
        <taxon>Bacillati</taxon>
        <taxon>Bacillota</taxon>
        <taxon>Bacilli</taxon>
        <taxon>Bacillales</taxon>
        <taxon>Paenibacillaceae</taxon>
        <taxon>Paenibacillus</taxon>
    </lineage>
</organism>
<sequence>MGVINRQPHASKQLTEKERSRRKPMKQPNLLFIMLDQLRYDCIGFSGINPVKTPNIDRLAAESVWFANAFTPIPTCCPSRQSLINGRRAETFGALWNFKNGLSIPALEPAEYAWPRELSKLSYTNVLLGKWDVHPSRTPLEYGYDKHVGFGPYKELMAQKYPEIRYEAGYMGERDPVPLEHAQTHWLADRGCDAIRELSARDEPWYIQLNFTEPHLPCRPAGKFADMYRPEDVPVWGSFGETFAGKPYIQRQQLHSWNIQDYTWDDWAPIVARYYGIISQADDAIGSVLRALELSGAADHTMIVLTSDHGDMCGAHRMMDKHYILYDDVVKVPLMIKYPGLAKPGHICEQFVYNMLDLPPTLLDALNVEPPSFFHGRSLLPLLKQEEVADWRTEIVSTYNGQQFGLYTQRMLRTERWKYIWNTTDVDELYDLTGDPYELNNLIYDPGCTERVQEFRRLLYAHLSEEGDGLVQNEWMRNQLLHNHKL</sequence>
<feature type="region of interest" description="Disordered" evidence="3">
    <location>
        <begin position="1"/>
        <end position="24"/>
    </location>
</feature>
<feature type="domain" description="Sulfatase N-terminal" evidence="4">
    <location>
        <begin position="28"/>
        <end position="368"/>
    </location>
</feature>
<dbReference type="InterPro" id="IPR000917">
    <property type="entry name" value="Sulfatase_N"/>
</dbReference>
<dbReference type="CDD" id="cd16033">
    <property type="entry name" value="sulfatase_like"/>
    <property type="match status" value="1"/>
</dbReference>
<comment type="caution">
    <text evidence="5">The sequence shown here is derived from an EMBL/GenBank/DDBJ whole genome shotgun (WGS) entry which is preliminary data.</text>
</comment>
<dbReference type="PANTHER" id="PTHR45953:SF1">
    <property type="entry name" value="IDURONATE 2-SULFATASE"/>
    <property type="match status" value="1"/>
</dbReference>
<reference evidence="5 6" key="1">
    <citation type="submission" date="2019-03" db="EMBL/GenBank/DDBJ databases">
        <title>This is whole genome sequence of Paenibacillus sp MS74 strain.</title>
        <authorList>
            <person name="Trinh H.N."/>
        </authorList>
    </citation>
    <scope>NUCLEOTIDE SEQUENCE [LARGE SCALE GENOMIC DNA]</scope>
    <source>
        <strain evidence="5 6">MS74</strain>
    </source>
</reference>
<dbReference type="Gene3D" id="3.40.720.10">
    <property type="entry name" value="Alkaline Phosphatase, subunit A"/>
    <property type="match status" value="1"/>
</dbReference>
<dbReference type="OrthoDB" id="9762324at2"/>
<evidence type="ECO:0000313" key="6">
    <source>
        <dbReference type="Proteomes" id="UP000295636"/>
    </source>
</evidence>
<accession>A0A4R5KIT2</accession>
<protein>
    <submittedName>
        <fullName evidence="5">DUF4976 domain-containing protein</fullName>
    </submittedName>
</protein>
<dbReference type="GO" id="GO:0008484">
    <property type="term" value="F:sulfuric ester hydrolase activity"/>
    <property type="evidence" value="ECO:0007669"/>
    <property type="project" value="TreeGrafter"/>
</dbReference>
<evidence type="ECO:0000256" key="1">
    <source>
        <dbReference type="ARBA" id="ARBA00022723"/>
    </source>
</evidence>
<dbReference type="Proteomes" id="UP000295636">
    <property type="component" value="Unassembled WGS sequence"/>
</dbReference>
<evidence type="ECO:0000313" key="5">
    <source>
        <dbReference type="EMBL" id="TDF95022.1"/>
    </source>
</evidence>
<keyword evidence="2" id="KW-0378">Hydrolase</keyword>
<keyword evidence="1" id="KW-0479">Metal-binding</keyword>
<keyword evidence="6" id="KW-1185">Reference proteome</keyword>
<dbReference type="InterPro" id="IPR017850">
    <property type="entry name" value="Alkaline_phosphatase_core_sf"/>
</dbReference>
<dbReference type="GO" id="GO:0005737">
    <property type="term" value="C:cytoplasm"/>
    <property type="evidence" value="ECO:0007669"/>
    <property type="project" value="TreeGrafter"/>
</dbReference>
<dbReference type="AlphaFoldDB" id="A0A4R5KIT2"/>
<dbReference type="Pfam" id="PF00884">
    <property type="entry name" value="Sulfatase"/>
    <property type="match status" value="1"/>
</dbReference>
<proteinExistence type="predicted"/>
<gene>
    <name evidence="5" type="ORF">E1757_21010</name>
</gene>
<dbReference type="EMBL" id="SMRT01000011">
    <property type="protein sequence ID" value="TDF95022.1"/>
    <property type="molecule type" value="Genomic_DNA"/>
</dbReference>
<name>A0A4R5KIT2_9BACL</name>